<reference evidence="1" key="1">
    <citation type="submission" date="2020-11" db="EMBL/GenBank/DDBJ databases">
        <authorList>
            <person name="Whitehead M."/>
        </authorList>
    </citation>
    <scope>NUCLEOTIDE SEQUENCE</scope>
    <source>
        <strain evidence="1">EGII</strain>
    </source>
</reference>
<dbReference type="Proteomes" id="UP000606786">
    <property type="component" value="Unassembled WGS sequence"/>
</dbReference>
<proteinExistence type="predicted"/>
<protein>
    <submittedName>
        <fullName evidence="1">(Mediterranean fruit fly) hypothetical protein</fullName>
    </submittedName>
</protein>
<keyword evidence="2" id="KW-1185">Reference proteome</keyword>
<name>A0A811UZQ3_CERCA</name>
<evidence type="ECO:0000313" key="1">
    <source>
        <dbReference type="EMBL" id="CAD7003545.1"/>
    </source>
</evidence>
<sequence>MYSGCNNNTNDRNNNNNKRQSNSVYLLWRDFHLLLKFFIFVYKCVHVCVCGWPGNPFRVLHTYNIVCTYLKQPMFVFHFIAVVDVKGSFIAIELVAHTRAPASVGPKKRSVWFVCN</sequence>
<dbReference type="AlphaFoldDB" id="A0A811UZQ3"/>
<comment type="caution">
    <text evidence="1">The sequence shown here is derived from an EMBL/GenBank/DDBJ whole genome shotgun (WGS) entry which is preliminary data.</text>
</comment>
<organism evidence="1 2">
    <name type="scientific">Ceratitis capitata</name>
    <name type="common">Mediterranean fruit fly</name>
    <name type="synonym">Tephritis capitata</name>
    <dbReference type="NCBI Taxonomy" id="7213"/>
    <lineage>
        <taxon>Eukaryota</taxon>
        <taxon>Metazoa</taxon>
        <taxon>Ecdysozoa</taxon>
        <taxon>Arthropoda</taxon>
        <taxon>Hexapoda</taxon>
        <taxon>Insecta</taxon>
        <taxon>Pterygota</taxon>
        <taxon>Neoptera</taxon>
        <taxon>Endopterygota</taxon>
        <taxon>Diptera</taxon>
        <taxon>Brachycera</taxon>
        <taxon>Muscomorpha</taxon>
        <taxon>Tephritoidea</taxon>
        <taxon>Tephritidae</taxon>
        <taxon>Ceratitis</taxon>
        <taxon>Ceratitis</taxon>
    </lineage>
</organism>
<gene>
    <name evidence="1" type="ORF">CCAP1982_LOCUS11994</name>
</gene>
<evidence type="ECO:0000313" key="2">
    <source>
        <dbReference type="Proteomes" id="UP000606786"/>
    </source>
</evidence>
<accession>A0A811UZQ3</accession>
<dbReference type="EMBL" id="CAJHJT010000034">
    <property type="protein sequence ID" value="CAD7003545.1"/>
    <property type="molecule type" value="Genomic_DNA"/>
</dbReference>